<accession>A0ABQ8DAA2</accession>
<reference evidence="1 2" key="1">
    <citation type="submission" date="2021-05" db="EMBL/GenBank/DDBJ databases">
        <title>Genome Assembly of Synthetic Allotetraploid Brassica napus Reveals Homoeologous Exchanges between Subgenomes.</title>
        <authorList>
            <person name="Davis J.T."/>
        </authorList>
    </citation>
    <scope>NUCLEOTIDE SEQUENCE [LARGE SCALE GENOMIC DNA]</scope>
    <source>
        <strain evidence="2">cv. Da-Ae</strain>
        <tissue evidence="1">Seedling</tissue>
    </source>
</reference>
<evidence type="ECO:0000313" key="2">
    <source>
        <dbReference type="Proteomes" id="UP000824890"/>
    </source>
</evidence>
<protein>
    <submittedName>
        <fullName evidence="1">Uncharacterized protein</fullName>
    </submittedName>
</protein>
<sequence>MENLLLAYINTRPSSYNISSPLSISQYILTTNILASTTLMADFNSVADLKPFKTMWRVRQYSAPGGLTIEMVLIDSNSISYPILSLVYILVLKLGRVTDFAAENTVIGAAPWRVRGDRYHYTVR</sequence>
<gene>
    <name evidence="1" type="ORF">HID58_017646</name>
</gene>
<keyword evidence="2" id="KW-1185">Reference proteome</keyword>
<comment type="caution">
    <text evidence="1">The sequence shown here is derived from an EMBL/GenBank/DDBJ whole genome shotgun (WGS) entry which is preliminary data.</text>
</comment>
<dbReference type="EMBL" id="JAGKQM010000005">
    <property type="protein sequence ID" value="KAH0925390.1"/>
    <property type="molecule type" value="Genomic_DNA"/>
</dbReference>
<name>A0ABQ8DAA2_BRANA</name>
<dbReference type="Proteomes" id="UP000824890">
    <property type="component" value="Unassembled WGS sequence"/>
</dbReference>
<organism evidence="1 2">
    <name type="scientific">Brassica napus</name>
    <name type="common">Rape</name>
    <dbReference type="NCBI Taxonomy" id="3708"/>
    <lineage>
        <taxon>Eukaryota</taxon>
        <taxon>Viridiplantae</taxon>
        <taxon>Streptophyta</taxon>
        <taxon>Embryophyta</taxon>
        <taxon>Tracheophyta</taxon>
        <taxon>Spermatophyta</taxon>
        <taxon>Magnoliopsida</taxon>
        <taxon>eudicotyledons</taxon>
        <taxon>Gunneridae</taxon>
        <taxon>Pentapetalae</taxon>
        <taxon>rosids</taxon>
        <taxon>malvids</taxon>
        <taxon>Brassicales</taxon>
        <taxon>Brassicaceae</taxon>
        <taxon>Brassiceae</taxon>
        <taxon>Brassica</taxon>
    </lineage>
</organism>
<proteinExistence type="predicted"/>
<evidence type="ECO:0000313" key="1">
    <source>
        <dbReference type="EMBL" id="KAH0925390.1"/>
    </source>
</evidence>